<dbReference type="STRING" id="599839.J4H188"/>
<gene>
    <name evidence="2" type="ORF">FIBRA_01542</name>
</gene>
<dbReference type="PANTHER" id="PTHR35179">
    <property type="entry name" value="PROTEIN CBG02620"/>
    <property type="match status" value="1"/>
</dbReference>
<dbReference type="AlphaFoldDB" id="J4H188"/>
<feature type="compositionally biased region" description="Basic residues" evidence="1">
    <location>
        <begin position="1"/>
        <end position="17"/>
    </location>
</feature>
<organism evidence="2 3">
    <name type="scientific">Fibroporia radiculosa</name>
    <dbReference type="NCBI Taxonomy" id="599839"/>
    <lineage>
        <taxon>Eukaryota</taxon>
        <taxon>Fungi</taxon>
        <taxon>Dikarya</taxon>
        <taxon>Basidiomycota</taxon>
        <taxon>Agaricomycotina</taxon>
        <taxon>Agaricomycetes</taxon>
        <taxon>Polyporales</taxon>
        <taxon>Fibroporiaceae</taxon>
        <taxon>Fibroporia</taxon>
    </lineage>
</organism>
<proteinExistence type="predicted"/>
<keyword evidence="3" id="KW-1185">Reference proteome</keyword>
<evidence type="ECO:0000313" key="3">
    <source>
        <dbReference type="Proteomes" id="UP000006352"/>
    </source>
</evidence>
<protein>
    <recommendedName>
        <fullName evidence="4">Geranylgeranyl pyrophosphate synthetase</fullName>
    </recommendedName>
</protein>
<name>J4H188_9APHY</name>
<evidence type="ECO:0000313" key="2">
    <source>
        <dbReference type="EMBL" id="CCL99524.1"/>
    </source>
</evidence>
<dbReference type="EMBL" id="HE796938">
    <property type="protein sequence ID" value="CCL99524.1"/>
    <property type="molecule type" value="Genomic_DNA"/>
</dbReference>
<feature type="region of interest" description="Disordered" evidence="1">
    <location>
        <begin position="1"/>
        <end position="28"/>
    </location>
</feature>
<dbReference type="GeneID" id="24094435"/>
<dbReference type="PANTHER" id="PTHR35179:SF2">
    <property type="entry name" value="START DOMAIN-CONTAINING PROTEIN"/>
    <property type="match status" value="1"/>
</dbReference>
<dbReference type="Proteomes" id="UP000006352">
    <property type="component" value="Unassembled WGS sequence"/>
</dbReference>
<evidence type="ECO:0008006" key="4">
    <source>
        <dbReference type="Google" id="ProtNLM"/>
    </source>
</evidence>
<reference evidence="2 3" key="1">
    <citation type="journal article" date="2012" name="Appl. Environ. Microbiol.">
        <title>Short-read sequencing for genomic analysis of the brown rot fungus Fibroporia radiculosa.</title>
        <authorList>
            <person name="Tang J.D."/>
            <person name="Perkins A.D."/>
            <person name="Sonstegard T.S."/>
            <person name="Schroeder S.G."/>
            <person name="Burgess S.C."/>
            <person name="Diehl S.V."/>
        </authorList>
    </citation>
    <scope>NUCLEOTIDE SEQUENCE [LARGE SCALE GENOMIC DNA]</scope>
    <source>
        <strain evidence="2 3">TFFH 294</strain>
    </source>
</reference>
<sequence length="420" mass="47362">MSYRGNRRGYVPRRGGHHSASAQPIPPDRELAEGLLSPSIKVFEKPEDLKGKDIVIQDLKYLGSYNWVDVTTKATMIVPGSPPFWRNRPLPYSVPRDSGIRIVDQASNWFPSCPLFPLLRAVDIVAEDNGDTVDWSSVDFITDRNNLRKLLRWILDTDGTAREFRIDTQLVGKRTVLFNIWHKNTKERTDPTIWTYGYNFEHESTVRAAGCEIGIEHDRIVRYNFDGLTLVVRFEVDACLVPTSELPQSSTSSVSAETLSLMMSSLNVSGSANRTVSIDSNASTSDLDIIRAGSQVPQDSLVEMTTRSKNYLSQFNWTDAYPQLSLSATPHHFLAVHNRGLFQSIRKRKLGDDEMMNIDARAQPGFRRLRDLLGTIQELVIEHGRLGRLSLVHKGGILQVFERADRGSCLPEPMMGRFEA</sequence>
<dbReference type="OrthoDB" id="420564at2759"/>
<evidence type="ECO:0000256" key="1">
    <source>
        <dbReference type="SAM" id="MobiDB-lite"/>
    </source>
</evidence>
<accession>J4H188</accession>
<dbReference type="RefSeq" id="XP_012178807.1">
    <property type="nucleotide sequence ID" value="XM_012323417.1"/>
</dbReference>
<dbReference type="InParanoid" id="J4H188"/>
<dbReference type="HOGENOM" id="CLU_030046_0_1_1"/>